<feature type="compositionally biased region" description="Basic and acidic residues" evidence="1">
    <location>
        <begin position="321"/>
        <end position="331"/>
    </location>
</feature>
<feature type="region of interest" description="Disordered" evidence="1">
    <location>
        <begin position="285"/>
        <end position="370"/>
    </location>
</feature>
<keyword evidence="3" id="KW-1185">Reference proteome</keyword>
<dbReference type="AlphaFoldDB" id="A0A8J2WTN5"/>
<organism evidence="2 3">
    <name type="scientific">Pelagomonas calceolata</name>
    <dbReference type="NCBI Taxonomy" id="35677"/>
    <lineage>
        <taxon>Eukaryota</taxon>
        <taxon>Sar</taxon>
        <taxon>Stramenopiles</taxon>
        <taxon>Ochrophyta</taxon>
        <taxon>Pelagophyceae</taxon>
        <taxon>Pelagomonadales</taxon>
        <taxon>Pelagomonadaceae</taxon>
        <taxon>Pelagomonas</taxon>
    </lineage>
</organism>
<accession>A0A8J2WTN5</accession>
<feature type="compositionally biased region" description="Basic and acidic residues" evidence="1">
    <location>
        <begin position="46"/>
        <end position="63"/>
    </location>
</feature>
<dbReference type="EMBL" id="CAKKNE010000002">
    <property type="protein sequence ID" value="CAH0367822.1"/>
    <property type="molecule type" value="Genomic_DNA"/>
</dbReference>
<feature type="region of interest" description="Disordered" evidence="1">
    <location>
        <begin position="36"/>
        <end position="65"/>
    </location>
</feature>
<protein>
    <submittedName>
        <fullName evidence="2">Uncharacterized protein</fullName>
    </submittedName>
</protein>
<name>A0A8J2WTN5_9STRA</name>
<evidence type="ECO:0000313" key="2">
    <source>
        <dbReference type="EMBL" id="CAH0367822.1"/>
    </source>
</evidence>
<feature type="compositionally biased region" description="Acidic residues" evidence="1">
    <location>
        <begin position="332"/>
        <end position="345"/>
    </location>
</feature>
<dbReference type="Proteomes" id="UP000789595">
    <property type="component" value="Unassembled WGS sequence"/>
</dbReference>
<comment type="caution">
    <text evidence="2">The sequence shown here is derived from an EMBL/GenBank/DDBJ whole genome shotgun (WGS) entry which is preliminary data.</text>
</comment>
<proteinExistence type="predicted"/>
<sequence>MGAAAKERPTSVRDQYEKLLKAPKPVMRIDGRVQASNRLYSKHRKTLEQTAHRKPGSDKKGTDHTLPYSATHEHLRFGSKTYGAKKKAAHNERQREIRSANVGLIKRFASIISTPTEFEVAAVEHKISNSKNIIGAKREQRRINAANAYHAERLRKLNPCYSSKQWDKDRMDQLVFLKRHMKDFSLLDQKSKCAALEPEPSMSEISRARDAWCKRRARTTPEREAKVRLAVERAKHRLVQRDRDLAALASGKTRRLAKMKARLKGETESEDEYADDDFEMPAGFDFEGPAARPGTTKPKKRFHEGRPGTTVGRGRGTASEVRGDDGFHPDENYGDDGFDEDDSDYDQPGAEPRRVRTPNTRPVTPLPEPIIDRDFLDRDYDTPYTVGRFPLKKSEPVPVSKAGEARHLVRRDDLKACDASGKPNLPLEVEVETQRRGDEFTITFLAKVRGGGGAKTTHQGRLPVLCTMDDAMASHYLERLCERVVAQACVDYNNAKSEAELRDESALASDLSRYVAFKESFHAPPSFTSPNKYS</sequence>
<gene>
    <name evidence="2" type="ORF">PECAL_2P08610</name>
</gene>
<evidence type="ECO:0000256" key="1">
    <source>
        <dbReference type="SAM" id="MobiDB-lite"/>
    </source>
</evidence>
<evidence type="ECO:0000313" key="3">
    <source>
        <dbReference type="Proteomes" id="UP000789595"/>
    </source>
</evidence>
<reference evidence="2" key="1">
    <citation type="submission" date="2021-11" db="EMBL/GenBank/DDBJ databases">
        <authorList>
            <consortium name="Genoscope - CEA"/>
            <person name="William W."/>
        </authorList>
    </citation>
    <scope>NUCLEOTIDE SEQUENCE</scope>
</reference>